<organism evidence="12 13">
    <name type="scientific">Owenia fusiformis</name>
    <name type="common">Polychaete worm</name>
    <dbReference type="NCBI Taxonomy" id="6347"/>
    <lineage>
        <taxon>Eukaryota</taxon>
        <taxon>Metazoa</taxon>
        <taxon>Spiralia</taxon>
        <taxon>Lophotrochozoa</taxon>
        <taxon>Annelida</taxon>
        <taxon>Polychaeta</taxon>
        <taxon>Sedentaria</taxon>
        <taxon>Canalipalpata</taxon>
        <taxon>Sabellida</taxon>
        <taxon>Oweniida</taxon>
        <taxon>Oweniidae</taxon>
        <taxon>Owenia</taxon>
    </lineage>
</organism>
<keyword evidence="3 11" id="KW-0894">Sodium channel</keyword>
<comment type="caution">
    <text evidence="12">The sequence shown here is derived from an EMBL/GenBank/DDBJ whole genome shotgun (WGS) entry which is preliminary data.</text>
</comment>
<proteinExistence type="inferred from homology"/>
<evidence type="ECO:0000313" key="12">
    <source>
        <dbReference type="EMBL" id="CAH1796477.1"/>
    </source>
</evidence>
<reference evidence="12" key="1">
    <citation type="submission" date="2022-03" db="EMBL/GenBank/DDBJ databases">
        <authorList>
            <person name="Martin C."/>
        </authorList>
    </citation>
    <scope>NUCLEOTIDE SEQUENCE</scope>
</reference>
<evidence type="ECO:0000256" key="8">
    <source>
        <dbReference type="ARBA" id="ARBA00023136"/>
    </source>
</evidence>
<dbReference type="Pfam" id="PF00858">
    <property type="entry name" value="ASC"/>
    <property type="match status" value="1"/>
</dbReference>
<keyword evidence="4 11" id="KW-0812">Transmembrane</keyword>
<dbReference type="PANTHER" id="PTHR11690">
    <property type="entry name" value="AMILORIDE-SENSITIVE SODIUM CHANNEL-RELATED"/>
    <property type="match status" value="1"/>
</dbReference>
<evidence type="ECO:0000256" key="4">
    <source>
        <dbReference type="ARBA" id="ARBA00022692"/>
    </source>
</evidence>
<dbReference type="GO" id="GO:0015280">
    <property type="term" value="F:ligand-gated sodium channel activity"/>
    <property type="evidence" value="ECO:0007669"/>
    <property type="project" value="TreeGrafter"/>
</dbReference>
<keyword evidence="2 11" id="KW-0813">Transport</keyword>
<comment type="similarity">
    <text evidence="11">Belongs to the amiloride-sensitive sodium channel (TC 1.A.6) family.</text>
</comment>
<dbReference type="Gene3D" id="2.60.470.10">
    <property type="entry name" value="Acid-sensing ion channels like domains"/>
    <property type="match status" value="1"/>
</dbReference>
<evidence type="ECO:0000313" key="13">
    <source>
        <dbReference type="Proteomes" id="UP000749559"/>
    </source>
</evidence>
<sequence length="584" mass="66005">MTKERKEQKATAGEILKTFADNTTAHGCGSISRSNHKFGKFIWSVIFITCIVTACQGLVAIFIRYFGYPTTDTVTYARKNLEIPSVTICSLFPFTISSMASIQPDPNTELYKLVTLFHSYTNGITNGERKKEFTSHKNRINSYAALFENTEDDQKMLYNHDLPSMLEQCFFNGKPCDTSFFSEISNANYQKCFTFNGAGLNLTNMTALRTDPNSGLSMVLFLDAYKSNYSLENGMVYNPENPNSGTTGIHVTIHSPQTIPYPTIEGFDVPPGYSTTIGLTPIAREKLPEPYGVCTSQEYIEGTDFRYSELGCFGQCAQKEIMVQCGCISAYLPYPNDTQGMIYCGDLDLDNFLNPLGPNVTLLDDDFNSLECEDRLMNQGFVDNMTERCPQCLAPCKVMKYEQTISQAYWPFDHVQAMFLQELFNIHDNNTRRSNKLFEDFLGEWPANKDYLINTGMIRKNFLRVNIYFKDFTVETTQQTIAYGLNNMVSDIGGTLGFYVGISVVTLCEFLSVFWMLIVACSRKCKSAGARKSDVVEVMKGRETNQSMYYGKTQIDNKIAPTQKHHDIHMNTTQANDFSSAFKY</sequence>
<comment type="subcellular location">
    <subcellularLocation>
        <location evidence="1">Membrane</location>
        <topology evidence="1">Multi-pass membrane protein</topology>
    </subcellularLocation>
</comment>
<dbReference type="EMBL" id="CAIIXF020000010">
    <property type="protein sequence ID" value="CAH1796477.1"/>
    <property type="molecule type" value="Genomic_DNA"/>
</dbReference>
<keyword evidence="13" id="KW-1185">Reference proteome</keyword>
<protein>
    <submittedName>
        <fullName evidence="12">Uncharacterized protein</fullName>
    </submittedName>
</protein>
<dbReference type="OrthoDB" id="6021021at2759"/>
<keyword evidence="6" id="KW-0915">Sodium</keyword>
<keyword evidence="8" id="KW-0472">Membrane</keyword>
<dbReference type="Gene3D" id="1.10.287.770">
    <property type="entry name" value="YojJ-like"/>
    <property type="match status" value="1"/>
</dbReference>
<evidence type="ECO:0000256" key="9">
    <source>
        <dbReference type="ARBA" id="ARBA00023201"/>
    </source>
</evidence>
<name>A0A8J1U0K0_OWEFU</name>
<evidence type="ECO:0000256" key="6">
    <source>
        <dbReference type="ARBA" id="ARBA00023053"/>
    </source>
</evidence>
<evidence type="ECO:0000256" key="5">
    <source>
        <dbReference type="ARBA" id="ARBA00022989"/>
    </source>
</evidence>
<dbReference type="InterPro" id="IPR001873">
    <property type="entry name" value="ENaC"/>
</dbReference>
<keyword evidence="10 11" id="KW-0407">Ion channel</keyword>
<evidence type="ECO:0000256" key="3">
    <source>
        <dbReference type="ARBA" id="ARBA00022461"/>
    </source>
</evidence>
<evidence type="ECO:0000256" key="1">
    <source>
        <dbReference type="ARBA" id="ARBA00004141"/>
    </source>
</evidence>
<gene>
    <name evidence="12" type="ORF">OFUS_LOCUS20882</name>
</gene>
<dbReference type="Proteomes" id="UP000749559">
    <property type="component" value="Unassembled WGS sequence"/>
</dbReference>
<accession>A0A8J1U0K0</accession>
<dbReference type="PRINTS" id="PR01078">
    <property type="entry name" value="AMINACHANNEL"/>
</dbReference>
<evidence type="ECO:0000256" key="11">
    <source>
        <dbReference type="RuleBase" id="RU000679"/>
    </source>
</evidence>
<dbReference type="PANTHER" id="PTHR11690:SF248">
    <property type="entry name" value="PICKPOCKET 17, ISOFORM A"/>
    <property type="match status" value="1"/>
</dbReference>
<keyword evidence="9 11" id="KW-0739">Sodium transport</keyword>
<dbReference type="AlphaFoldDB" id="A0A8J1U0K0"/>
<evidence type="ECO:0000256" key="2">
    <source>
        <dbReference type="ARBA" id="ARBA00022448"/>
    </source>
</evidence>
<keyword evidence="7 11" id="KW-0406">Ion transport</keyword>
<dbReference type="GO" id="GO:0005886">
    <property type="term" value="C:plasma membrane"/>
    <property type="evidence" value="ECO:0007669"/>
    <property type="project" value="TreeGrafter"/>
</dbReference>
<keyword evidence="5" id="KW-1133">Transmembrane helix</keyword>
<evidence type="ECO:0000256" key="10">
    <source>
        <dbReference type="ARBA" id="ARBA00023303"/>
    </source>
</evidence>
<evidence type="ECO:0000256" key="7">
    <source>
        <dbReference type="ARBA" id="ARBA00023065"/>
    </source>
</evidence>